<reference evidence="2" key="1">
    <citation type="submission" date="2020-10" db="EMBL/GenBank/DDBJ databases">
        <authorList>
            <person name="Gilroy R."/>
        </authorList>
    </citation>
    <scope>NUCLEOTIDE SEQUENCE</scope>
    <source>
        <strain evidence="2">35461</strain>
    </source>
</reference>
<protein>
    <submittedName>
        <fullName evidence="2">Host-nuclease inhibitor Gam family protein</fullName>
    </submittedName>
</protein>
<sequence>MKKTPHTPPQTLDDVERLMGELALCDAARRRALAEMDAELKAVRDRHAATLDAQDARREALEAEIASWAELHREAFGEKRSLVLTHGTIGWRLGNPAIRLRPRVKAEQALAMVKANLPAYVRTVEELDKAGLLAAFAGKALDAEALAACGLRVTQTERFFCEPKTEEQ</sequence>
<evidence type="ECO:0000313" key="2">
    <source>
        <dbReference type="EMBL" id="HIV08783.1"/>
    </source>
</evidence>
<dbReference type="AlphaFoldDB" id="A0A9D1NLX5"/>
<dbReference type="GO" id="GO:0003690">
    <property type="term" value="F:double-stranded DNA binding"/>
    <property type="evidence" value="ECO:0007669"/>
    <property type="project" value="InterPro"/>
</dbReference>
<dbReference type="InterPro" id="IPR009951">
    <property type="entry name" value="Host-nuc_inhib_Gam"/>
</dbReference>
<dbReference type="Proteomes" id="UP000886845">
    <property type="component" value="Unassembled WGS sequence"/>
</dbReference>
<name>A0A9D1NLX5_9BACT</name>
<keyword evidence="1" id="KW-0175">Coiled coil</keyword>
<dbReference type="Pfam" id="PF07352">
    <property type="entry name" value="Phage_Mu_Gam"/>
    <property type="match status" value="1"/>
</dbReference>
<dbReference type="GO" id="GO:0042262">
    <property type="term" value="P:DNA protection"/>
    <property type="evidence" value="ECO:0007669"/>
    <property type="project" value="InterPro"/>
</dbReference>
<evidence type="ECO:0000313" key="3">
    <source>
        <dbReference type="Proteomes" id="UP000886845"/>
    </source>
</evidence>
<gene>
    <name evidence="2" type="ORF">IAC79_01540</name>
</gene>
<dbReference type="EMBL" id="DVOR01000051">
    <property type="protein sequence ID" value="HIV08783.1"/>
    <property type="molecule type" value="Genomic_DNA"/>
</dbReference>
<comment type="caution">
    <text evidence="2">The sequence shown here is derived from an EMBL/GenBank/DDBJ whole genome shotgun (WGS) entry which is preliminary data.</text>
</comment>
<dbReference type="Gene3D" id="1.20.5.170">
    <property type="match status" value="1"/>
</dbReference>
<evidence type="ECO:0000256" key="1">
    <source>
        <dbReference type="SAM" id="Coils"/>
    </source>
</evidence>
<proteinExistence type="predicted"/>
<accession>A0A9D1NLX5</accession>
<reference evidence="2" key="2">
    <citation type="journal article" date="2021" name="PeerJ">
        <title>Extensive microbial diversity within the chicken gut microbiome revealed by metagenomics and culture.</title>
        <authorList>
            <person name="Gilroy R."/>
            <person name="Ravi A."/>
            <person name="Getino M."/>
            <person name="Pursley I."/>
            <person name="Horton D.L."/>
            <person name="Alikhan N.F."/>
            <person name="Baker D."/>
            <person name="Gharbi K."/>
            <person name="Hall N."/>
            <person name="Watson M."/>
            <person name="Adriaenssens E.M."/>
            <person name="Foster-Nyarko E."/>
            <person name="Jarju S."/>
            <person name="Secka A."/>
            <person name="Antonio M."/>
            <person name="Oren A."/>
            <person name="Chaudhuri R.R."/>
            <person name="La Ragione R."/>
            <person name="Hildebrand F."/>
            <person name="Pallen M.J."/>
        </authorList>
    </citation>
    <scope>NUCLEOTIDE SEQUENCE</scope>
    <source>
        <strain evidence="2">35461</strain>
    </source>
</reference>
<organism evidence="2 3">
    <name type="scientific">Candidatus Spyradenecus faecavium</name>
    <dbReference type="NCBI Taxonomy" id="2840947"/>
    <lineage>
        <taxon>Bacteria</taxon>
        <taxon>Pseudomonadati</taxon>
        <taxon>Lentisphaerota</taxon>
        <taxon>Lentisphaeria</taxon>
        <taxon>Lentisphaerales</taxon>
        <taxon>Lentisphaeraceae</taxon>
        <taxon>Lentisphaeraceae incertae sedis</taxon>
        <taxon>Candidatus Spyradenecus</taxon>
    </lineage>
</organism>
<dbReference type="SUPFAM" id="SSF161266">
    <property type="entry name" value="Gam-like"/>
    <property type="match status" value="1"/>
</dbReference>
<feature type="coiled-coil region" evidence="1">
    <location>
        <begin position="44"/>
        <end position="71"/>
    </location>
</feature>